<evidence type="ECO:0000256" key="1">
    <source>
        <dbReference type="SAM" id="Phobius"/>
    </source>
</evidence>
<dbReference type="PROSITE" id="PS51257">
    <property type="entry name" value="PROKAR_LIPOPROTEIN"/>
    <property type="match status" value="1"/>
</dbReference>
<keyword evidence="1" id="KW-1133">Transmembrane helix</keyword>
<feature type="transmembrane region" description="Helical" evidence="1">
    <location>
        <begin position="20"/>
        <end position="39"/>
    </location>
</feature>
<organism evidence="2">
    <name type="scientific">Anguilla anguilla</name>
    <name type="common">European freshwater eel</name>
    <name type="synonym">Muraena anguilla</name>
    <dbReference type="NCBI Taxonomy" id="7936"/>
    <lineage>
        <taxon>Eukaryota</taxon>
        <taxon>Metazoa</taxon>
        <taxon>Chordata</taxon>
        <taxon>Craniata</taxon>
        <taxon>Vertebrata</taxon>
        <taxon>Euteleostomi</taxon>
        <taxon>Actinopterygii</taxon>
        <taxon>Neopterygii</taxon>
        <taxon>Teleostei</taxon>
        <taxon>Anguilliformes</taxon>
        <taxon>Anguillidae</taxon>
        <taxon>Anguilla</taxon>
    </lineage>
</organism>
<keyword evidence="1" id="KW-0472">Membrane</keyword>
<reference evidence="2" key="1">
    <citation type="submission" date="2014-11" db="EMBL/GenBank/DDBJ databases">
        <authorList>
            <person name="Amaro Gonzalez C."/>
        </authorList>
    </citation>
    <scope>NUCLEOTIDE SEQUENCE</scope>
</reference>
<protein>
    <submittedName>
        <fullName evidence="2">Uncharacterized protein</fullName>
    </submittedName>
</protein>
<name>A0A0E9XBD3_ANGAN</name>
<proteinExistence type="predicted"/>
<sequence length="41" mass="4889">MYCLKPVLEMNMDLTHSHNLFTVLCACACLYMHDVYVCWYI</sequence>
<accession>A0A0E9XBD3</accession>
<keyword evidence="1" id="KW-0812">Transmembrane</keyword>
<evidence type="ECO:0000313" key="2">
    <source>
        <dbReference type="EMBL" id="JAI00068.1"/>
    </source>
</evidence>
<dbReference type="EMBL" id="GBXM01008510">
    <property type="protein sequence ID" value="JAI00068.1"/>
    <property type="molecule type" value="Transcribed_RNA"/>
</dbReference>
<reference evidence="2" key="2">
    <citation type="journal article" date="2015" name="Fish Shellfish Immunol.">
        <title>Early steps in the European eel (Anguilla anguilla)-Vibrio vulnificus interaction in the gills: Role of the RtxA13 toxin.</title>
        <authorList>
            <person name="Callol A."/>
            <person name="Pajuelo D."/>
            <person name="Ebbesson L."/>
            <person name="Teles M."/>
            <person name="MacKenzie S."/>
            <person name="Amaro C."/>
        </authorList>
    </citation>
    <scope>NUCLEOTIDE SEQUENCE</scope>
</reference>
<dbReference type="AlphaFoldDB" id="A0A0E9XBD3"/>